<evidence type="ECO:0000256" key="5">
    <source>
        <dbReference type="RuleBase" id="RU000499"/>
    </source>
</evidence>
<feature type="active site" evidence="4">
    <location>
        <position position="35"/>
    </location>
</feature>
<dbReference type="PRINTS" id="PR01011">
    <property type="entry name" value="GLUTPROXDASE"/>
</dbReference>
<gene>
    <name evidence="6" type="ORF">CLV98_11373</name>
</gene>
<dbReference type="InterPro" id="IPR029759">
    <property type="entry name" value="GPX_AS"/>
</dbReference>
<dbReference type="SUPFAM" id="SSF52833">
    <property type="entry name" value="Thioredoxin-like"/>
    <property type="match status" value="1"/>
</dbReference>
<keyword evidence="7" id="KW-1185">Reference proteome</keyword>
<dbReference type="InterPro" id="IPR029760">
    <property type="entry name" value="GPX_CS"/>
</dbReference>
<dbReference type="InterPro" id="IPR000889">
    <property type="entry name" value="Glutathione_peroxidase"/>
</dbReference>
<evidence type="ECO:0000256" key="4">
    <source>
        <dbReference type="PIRSR" id="PIRSR000303-1"/>
    </source>
</evidence>
<dbReference type="PROSITE" id="PS00460">
    <property type="entry name" value="GLUTATHIONE_PEROXID_1"/>
    <property type="match status" value="1"/>
</dbReference>
<protein>
    <recommendedName>
        <fullName evidence="5">Glutathione peroxidase</fullName>
    </recommendedName>
</protein>
<dbReference type="InterPro" id="IPR036249">
    <property type="entry name" value="Thioredoxin-like_sf"/>
</dbReference>
<evidence type="ECO:0000313" key="6">
    <source>
        <dbReference type="EMBL" id="PWJ55597.1"/>
    </source>
</evidence>
<dbReference type="CDD" id="cd00340">
    <property type="entry name" value="GSH_Peroxidase"/>
    <property type="match status" value="1"/>
</dbReference>
<dbReference type="PROSITE" id="PS00763">
    <property type="entry name" value="GLUTATHIONE_PEROXID_2"/>
    <property type="match status" value="1"/>
</dbReference>
<dbReference type="AlphaFoldDB" id="A0A316AZD3"/>
<dbReference type="GO" id="GO:0034599">
    <property type="term" value="P:cellular response to oxidative stress"/>
    <property type="evidence" value="ECO:0007669"/>
    <property type="project" value="TreeGrafter"/>
</dbReference>
<dbReference type="Proteomes" id="UP000245880">
    <property type="component" value="Unassembled WGS sequence"/>
</dbReference>
<evidence type="ECO:0000256" key="3">
    <source>
        <dbReference type="ARBA" id="ARBA00023002"/>
    </source>
</evidence>
<comment type="similarity">
    <text evidence="1 5">Belongs to the glutathione peroxidase family.</text>
</comment>
<dbReference type="Gene3D" id="3.40.30.10">
    <property type="entry name" value="Glutaredoxin"/>
    <property type="match status" value="1"/>
</dbReference>
<dbReference type="Pfam" id="PF00255">
    <property type="entry name" value="GSHPx"/>
    <property type="match status" value="1"/>
</dbReference>
<name>A0A316AZD3_9BACT</name>
<evidence type="ECO:0000256" key="1">
    <source>
        <dbReference type="ARBA" id="ARBA00006926"/>
    </source>
</evidence>
<proteinExistence type="inferred from homology"/>
<keyword evidence="2 5" id="KW-0575">Peroxidase</keyword>
<evidence type="ECO:0000313" key="7">
    <source>
        <dbReference type="Proteomes" id="UP000245880"/>
    </source>
</evidence>
<dbReference type="PANTHER" id="PTHR11592">
    <property type="entry name" value="GLUTATHIONE PEROXIDASE"/>
    <property type="match status" value="1"/>
</dbReference>
<comment type="caution">
    <text evidence="6">The sequence shown here is derived from an EMBL/GenBank/DDBJ whole genome shotgun (WGS) entry which is preliminary data.</text>
</comment>
<accession>A0A316AZD3</accession>
<organism evidence="6 7">
    <name type="scientific">Dyadobacter jejuensis</name>
    <dbReference type="NCBI Taxonomy" id="1082580"/>
    <lineage>
        <taxon>Bacteria</taxon>
        <taxon>Pseudomonadati</taxon>
        <taxon>Bacteroidota</taxon>
        <taxon>Cytophagia</taxon>
        <taxon>Cytophagales</taxon>
        <taxon>Spirosomataceae</taxon>
        <taxon>Dyadobacter</taxon>
    </lineage>
</organism>
<dbReference type="PANTHER" id="PTHR11592:SF78">
    <property type="entry name" value="GLUTATHIONE PEROXIDASE"/>
    <property type="match status" value="1"/>
</dbReference>
<sequence>MSFYDLSAHRPNGTVLPFSDFQGKTVLIVNTATQCGLAPQFEGLEVLHERYADKGLVVLGFPCNQFRNQEPETNETVEMSCRMNHGVTFQLTKKVDVNGPDTDPVFVFLKKSLGGFLGKRIKWNFTKFLIGPDGKPYKRYAPTTKPAALEEDIQKLLTLPVGALKDQ</sequence>
<reference evidence="6 7" key="1">
    <citation type="submission" date="2018-03" db="EMBL/GenBank/DDBJ databases">
        <title>Genomic Encyclopedia of Archaeal and Bacterial Type Strains, Phase II (KMG-II): from individual species to whole genera.</title>
        <authorList>
            <person name="Goeker M."/>
        </authorList>
    </citation>
    <scope>NUCLEOTIDE SEQUENCE [LARGE SCALE GENOMIC DNA]</scope>
    <source>
        <strain evidence="6 7">DSM 100346</strain>
    </source>
</reference>
<dbReference type="GO" id="GO:0004601">
    <property type="term" value="F:peroxidase activity"/>
    <property type="evidence" value="ECO:0007669"/>
    <property type="project" value="UniProtKB-KW"/>
</dbReference>
<dbReference type="PIRSF" id="PIRSF000303">
    <property type="entry name" value="Glutathion_perox"/>
    <property type="match status" value="1"/>
</dbReference>
<dbReference type="RefSeq" id="WP_109677069.1">
    <property type="nucleotide sequence ID" value="NZ_QGDT01000013.1"/>
</dbReference>
<dbReference type="FunFam" id="3.40.30.10:FF:000010">
    <property type="entry name" value="Glutathione peroxidase"/>
    <property type="match status" value="1"/>
</dbReference>
<dbReference type="PROSITE" id="PS51355">
    <property type="entry name" value="GLUTATHIONE_PEROXID_3"/>
    <property type="match status" value="1"/>
</dbReference>
<keyword evidence="3 5" id="KW-0560">Oxidoreductase</keyword>
<dbReference type="OrthoDB" id="9789406at2"/>
<dbReference type="EMBL" id="QGDT01000013">
    <property type="protein sequence ID" value="PWJ55597.1"/>
    <property type="molecule type" value="Genomic_DNA"/>
</dbReference>
<evidence type="ECO:0000256" key="2">
    <source>
        <dbReference type="ARBA" id="ARBA00022559"/>
    </source>
</evidence>